<dbReference type="EMBL" id="BGZK01000017">
    <property type="protein sequence ID" value="GBP05226.1"/>
    <property type="molecule type" value="Genomic_DNA"/>
</dbReference>
<dbReference type="Proteomes" id="UP000299102">
    <property type="component" value="Unassembled WGS sequence"/>
</dbReference>
<sequence length="98" mass="11494">MRHKPRKKTYDVYGRNAVPERIAQNWFKFESGNFDVKEPRSGRPVTGKGDTILEKKDRDRCINYDIAKELEQSLCGQYHKTVPTHLKTARYLDSTRAH</sequence>
<accession>A0A4C1STI2</accession>
<reference evidence="1 2" key="1">
    <citation type="journal article" date="2019" name="Commun. Biol.">
        <title>The bagworm genome reveals a unique fibroin gene that provides high tensile strength.</title>
        <authorList>
            <person name="Kono N."/>
            <person name="Nakamura H."/>
            <person name="Ohtoshi R."/>
            <person name="Tomita M."/>
            <person name="Numata K."/>
            <person name="Arakawa K."/>
        </authorList>
    </citation>
    <scope>NUCLEOTIDE SEQUENCE [LARGE SCALE GENOMIC DNA]</scope>
</reference>
<name>A0A4C1STI2_EUMVA</name>
<proteinExistence type="predicted"/>
<evidence type="ECO:0000313" key="2">
    <source>
        <dbReference type="Proteomes" id="UP000299102"/>
    </source>
</evidence>
<gene>
    <name evidence="1" type="ORF">EVAR_76693_1</name>
</gene>
<dbReference type="AlphaFoldDB" id="A0A4C1STI2"/>
<comment type="caution">
    <text evidence="1">The sequence shown here is derived from an EMBL/GenBank/DDBJ whole genome shotgun (WGS) entry which is preliminary data.</text>
</comment>
<dbReference type="OrthoDB" id="8056906at2759"/>
<organism evidence="1 2">
    <name type="scientific">Eumeta variegata</name>
    <name type="common">Bagworm moth</name>
    <name type="synonym">Eumeta japonica</name>
    <dbReference type="NCBI Taxonomy" id="151549"/>
    <lineage>
        <taxon>Eukaryota</taxon>
        <taxon>Metazoa</taxon>
        <taxon>Ecdysozoa</taxon>
        <taxon>Arthropoda</taxon>
        <taxon>Hexapoda</taxon>
        <taxon>Insecta</taxon>
        <taxon>Pterygota</taxon>
        <taxon>Neoptera</taxon>
        <taxon>Endopterygota</taxon>
        <taxon>Lepidoptera</taxon>
        <taxon>Glossata</taxon>
        <taxon>Ditrysia</taxon>
        <taxon>Tineoidea</taxon>
        <taxon>Psychidae</taxon>
        <taxon>Oiketicinae</taxon>
        <taxon>Eumeta</taxon>
    </lineage>
</organism>
<evidence type="ECO:0000313" key="1">
    <source>
        <dbReference type="EMBL" id="GBP05226.1"/>
    </source>
</evidence>
<keyword evidence="2" id="KW-1185">Reference proteome</keyword>
<protein>
    <submittedName>
        <fullName evidence="1">Uncharacterized protein</fullName>
    </submittedName>
</protein>